<dbReference type="AlphaFoldDB" id="A0A8J3V8S5"/>
<feature type="transmembrane region" description="Helical" evidence="1">
    <location>
        <begin position="142"/>
        <end position="162"/>
    </location>
</feature>
<evidence type="ECO:0000313" key="3">
    <source>
        <dbReference type="Proteomes" id="UP000605992"/>
    </source>
</evidence>
<evidence type="ECO:0000313" key="2">
    <source>
        <dbReference type="EMBL" id="GII57567.1"/>
    </source>
</evidence>
<organism evidence="2 3">
    <name type="scientific">Planotetraspora thailandica</name>
    <dbReference type="NCBI Taxonomy" id="487172"/>
    <lineage>
        <taxon>Bacteria</taxon>
        <taxon>Bacillati</taxon>
        <taxon>Actinomycetota</taxon>
        <taxon>Actinomycetes</taxon>
        <taxon>Streptosporangiales</taxon>
        <taxon>Streptosporangiaceae</taxon>
        <taxon>Planotetraspora</taxon>
    </lineage>
</organism>
<feature type="transmembrane region" description="Helical" evidence="1">
    <location>
        <begin position="269"/>
        <end position="288"/>
    </location>
</feature>
<feature type="transmembrane region" description="Helical" evidence="1">
    <location>
        <begin position="198"/>
        <end position="220"/>
    </location>
</feature>
<sequence>MTVSERLIRIIVGLYPLAYRAEHQSEITSTARDSLAGRGPIEAVREAADLAVHALRQRIGLTVGSVPGTLAASAAPLAAASAIALSGVFLVCAEWTWAPNPYLRDQYLGHLGPFPTLGPIVYLTWLLVFLTTITGRSGVARFLTAVAVAASVAIIPLAWLTGVDRPRLYLLSALTLLGSIVLAAPVDPLKRLPSDRKTLVIATVTITGILSAATLVHGFIYADSLPWATPVAPWYLSPVVLKDVGSLVGPVLVTALIVSAVCMRWNRQLPLAIVMVALPWAVFAYGASEYRLNRLAAIGTCVAGLIALGLLMAAINAIYYAGRRSVPQGPIPQQDPTDGTLRDH</sequence>
<dbReference type="EMBL" id="BOOR01000053">
    <property type="protein sequence ID" value="GII57567.1"/>
    <property type="molecule type" value="Genomic_DNA"/>
</dbReference>
<feature type="transmembrane region" description="Helical" evidence="1">
    <location>
        <begin position="294"/>
        <end position="319"/>
    </location>
</feature>
<dbReference type="Proteomes" id="UP000605992">
    <property type="component" value="Unassembled WGS sequence"/>
</dbReference>
<protein>
    <submittedName>
        <fullName evidence="2">Uncharacterized protein</fullName>
    </submittedName>
</protein>
<keyword evidence="3" id="KW-1185">Reference proteome</keyword>
<dbReference type="RefSeq" id="WP_203947685.1">
    <property type="nucleotide sequence ID" value="NZ_BOOR01000053.1"/>
</dbReference>
<comment type="caution">
    <text evidence="2">The sequence shown here is derived from an EMBL/GenBank/DDBJ whole genome shotgun (WGS) entry which is preliminary data.</text>
</comment>
<feature type="transmembrane region" description="Helical" evidence="1">
    <location>
        <begin position="168"/>
        <end position="186"/>
    </location>
</feature>
<reference evidence="2" key="1">
    <citation type="submission" date="2021-01" db="EMBL/GenBank/DDBJ databases">
        <title>Whole genome shotgun sequence of Planotetraspora thailandica NBRC 104271.</title>
        <authorList>
            <person name="Komaki H."/>
            <person name="Tamura T."/>
        </authorList>
    </citation>
    <scope>NUCLEOTIDE SEQUENCE</scope>
    <source>
        <strain evidence="2">NBRC 104271</strain>
    </source>
</reference>
<feature type="transmembrane region" description="Helical" evidence="1">
    <location>
        <begin position="77"/>
        <end position="97"/>
    </location>
</feature>
<keyword evidence="1" id="KW-0472">Membrane</keyword>
<keyword evidence="1" id="KW-0812">Transmembrane</keyword>
<feature type="transmembrane region" description="Helical" evidence="1">
    <location>
        <begin position="117"/>
        <end position="135"/>
    </location>
</feature>
<feature type="transmembrane region" description="Helical" evidence="1">
    <location>
        <begin position="240"/>
        <end position="262"/>
    </location>
</feature>
<accession>A0A8J3V8S5</accession>
<keyword evidence="1" id="KW-1133">Transmembrane helix</keyword>
<proteinExistence type="predicted"/>
<name>A0A8J3V8S5_9ACTN</name>
<gene>
    <name evidence="2" type="ORF">Pth03_59560</name>
</gene>
<evidence type="ECO:0000256" key="1">
    <source>
        <dbReference type="SAM" id="Phobius"/>
    </source>
</evidence>